<reference evidence="1 2" key="1">
    <citation type="submission" date="2016-09" db="EMBL/GenBank/DDBJ databases">
        <title>Complete genome sequence of microbes from the polar regions.</title>
        <authorList>
            <person name="Liao L."/>
            <person name="Chen B."/>
        </authorList>
    </citation>
    <scope>NUCLEOTIDE SEQUENCE [LARGE SCALE GENOMIC DNA]</scope>
    <source>
        <strain evidence="1 2">ZS314</strain>
    </source>
</reference>
<organism evidence="1 2">
    <name type="scientific">Marisediminicola antarctica</name>
    <dbReference type="NCBI Taxonomy" id="674079"/>
    <lineage>
        <taxon>Bacteria</taxon>
        <taxon>Bacillati</taxon>
        <taxon>Actinomycetota</taxon>
        <taxon>Actinomycetes</taxon>
        <taxon>Micrococcales</taxon>
        <taxon>Microbacteriaceae</taxon>
        <taxon>Marisediminicola</taxon>
    </lineage>
</organism>
<protein>
    <recommendedName>
        <fullName evidence="3">TolB-like translocation protein</fullName>
    </recommendedName>
</protein>
<dbReference type="KEGG" id="mant:BHD05_11835"/>
<dbReference type="Proteomes" id="UP000464507">
    <property type="component" value="Chromosome"/>
</dbReference>
<gene>
    <name evidence="1" type="ORF">BHD05_11835</name>
</gene>
<dbReference type="EMBL" id="CP017146">
    <property type="protein sequence ID" value="QHO70235.1"/>
    <property type="molecule type" value="Genomic_DNA"/>
</dbReference>
<dbReference type="OrthoDB" id="9808778at2"/>
<accession>A0A7L5AKB1</accession>
<evidence type="ECO:0000313" key="2">
    <source>
        <dbReference type="Proteomes" id="UP000464507"/>
    </source>
</evidence>
<dbReference type="AlphaFoldDB" id="A0A7L5AKB1"/>
<dbReference type="Gene3D" id="2.120.10.30">
    <property type="entry name" value="TolB, C-terminal domain"/>
    <property type="match status" value="1"/>
</dbReference>
<sequence length="338" mass="35825">MTGRSRWWLLSAIAALVMTAATVYGVGEWRRYQSLQAAPSSVDVATGPSLSGPRVIFRNTAVGDDYGRVAAVPLDDPGAPRAVSDLECDRVDATPERTVCLRTVRGVVTTFEATVYGADGTQESSWPLPGIPSRTRLSESSRLVATTAFVTGHSYVAVGFSTETVVTDTVAGTSANIQEFEFTVDGRRVTSPDRNMWGVTFAADDNTFFATAASGGQTWLVEGDLAARTLVAIKQGAECPSLSPDGSRLAYKKDLDPGADARWAIAVLDLATGVEVVLPGEQSIDDQAEWLDDGTVLYGLPRIDAVGDNDIWAVAADGSSDPVVFIERAMSPAVVREG</sequence>
<dbReference type="InterPro" id="IPR011042">
    <property type="entry name" value="6-blade_b-propeller_TolB-like"/>
</dbReference>
<keyword evidence="2" id="KW-1185">Reference proteome</keyword>
<evidence type="ECO:0000313" key="1">
    <source>
        <dbReference type="EMBL" id="QHO70235.1"/>
    </source>
</evidence>
<name>A0A7L5AKB1_9MICO</name>
<proteinExistence type="predicted"/>
<dbReference type="RefSeq" id="WP_161886621.1">
    <property type="nucleotide sequence ID" value="NZ_CP017146.1"/>
</dbReference>
<evidence type="ECO:0008006" key="3">
    <source>
        <dbReference type="Google" id="ProtNLM"/>
    </source>
</evidence>
<dbReference type="SUPFAM" id="SSF82171">
    <property type="entry name" value="DPP6 N-terminal domain-like"/>
    <property type="match status" value="1"/>
</dbReference>